<dbReference type="InterPro" id="IPR005247">
    <property type="entry name" value="YbhB_YbcL/LppC-like"/>
</dbReference>
<gene>
    <name evidence="1" type="ORF">FKB36_01650</name>
</gene>
<dbReference type="SUPFAM" id="SSF49777">
    <property type="entry name" value="PEBP-like"/>
    <property type="match status" value="1"/>
</dbReference>
<sequence>MMPKLAVKLDFDEFPPEYTCRGANRSPPIRVEGILSNIESLAILATTSPEGGESKVAWVLWNLPAVEQIPAGFPEGGVVESPLYARQGRNDFGTLGYRGPCPEAGTTETYLFRVYALDLDLPLASGATWEDMVRKMEGSMNQVGEVVVFATG</sequence>
<accession>A0A9E4ZKX9</accession>
<dbReference type="EMBL" id="VHLL01000001">
    <property type="protein sequence ID" value="MCT8336235.1"/>
    <property type="molecule type" value="Genomic_DNA"/>
</dbReference>
<comment type="caution">
    <text evidence="1">The sequence shown here is derived from an EMBL/GenBank/DDBJ whole genome shotgun (WGS) entry which is preliminary data.</text>
</comment>
<dbReference type="Gene3D" id="3.90.280.10">
    <property type="entry name" value="PEBP-like"/>
    <property type="match status" value="1"/>
</dbReference>
<dbReference type="Proteomes" id="UP001065682">
    <property type="component" value="Unassembled WGS sequence"/>
</dbReference>
<evidence type="ECO:0000313" key="1">
    <source>
        <dbReference type="EMBL" id="MCT8336235.1"/>
    </source>
</evidence>
<dbReference type="Pfam" id="PF01161">
    <property type="entry name" value="PBP"/>
    <property type="match status" value="1"/>
</dbReference>
<reference evidence="1" key="1">
    <citation type="submission" date="2019-06" db="EMBL/GenBank/DDBJ databases">
        <title>Methanoculleus strain from Tamsui River, Taipei, Taiwan.</title>
        <authorList>
            <person name="You Y.-T."/>
            <person name="Chen S.-C."/>
            <person name="Lai S.-J."/>
            <person name="Lee Y.-C."/>
            <person name="Lai M.-C."/>
        </authorList>
    </citation>
    <scope>NUCLEOTIDE SEQUENCE</scope>
    <source>
        <strain evidence="1">Afa-1</strain>
    </source>
</reference>
<protein>
    <submittedName>
        <fullName evidence="1">YbhB/YbcL family Raf kinase inhibitor-like protein</fullName>
    </submittedName>
</protein>
<dbReference type="InterPro" id="IPR036610">
    <property type="entry name" value="PEBP-like_sf"/>
</dbReference>
<dbReference type="InterPro" id="IPR008914">
    <property type="entry name" value="PEBP"/>
</dbReference>
<dbReference type="CDD" id="cd00865">
    <property type="entry name" value="PEBP_bact_arch"/>
    <property type="match status" value="1"/>
</dbReference>
<name>A0A9E4ZKX9_9EURY</name>
<dbReference type="RefSeq" id="WP_261596286.1">
    <property type="nucleotide sequence ID" value="NZ_VHLL01000001.1"/>
</dbReference>
<dbReference type="NCBIfam" id="TIGR00481">
    <property type="entry name" value="YbhB/YbcL family Raf kinase inhibitor-like protein"/>
    <property type="match status" value="1"/>
</dbReference>
<proteinExistence type="predicted"/>
<evidence type="ECO:0000313" key="2">
    <source>
        <dbReference type="Proteomes" id="UP001065682"/>
    </source>
</evidence>
<dbReference type="AlphaFoldDB" id="A0A9E4ZKX9"/>
<keyword evidence="2" id="KW-1185">Reference proteome</keyword>
<organism evidence="1 2">
    <name type="scientific">Methanoculleus formosensis</name>
    <dbReference type="NCBI Taxonomy" id="2590886"/>
    <lineage>
        <taxon>Archaea</taxon>
        <taxon>Methanobacteriati</taxon>
        <taxon>Methanobacteriota</taxon>
        <taxon>Stenosarchaea group</taxon>
        <taxon>Methanomicrobia</taxon>
        <taxon>Methanomicrobiales</taxon>
        <taxon>Methanomicrobiaceae</taxon>
        <taxon>Methanoculleus</taxon>
    </lineage>
</organism>